<comment type="function">
    <text evidence="1 10">Produces ATP from ADP in the presence of a proton gradient across the membrane.</text>
</comment>
<dbReference type="PATRIC" id="fig|1261131.3.peg.994"/>
<feature type="domain" description="ATP synthase F1 complex delta/epsilon subunit N-terminal" evidence="12">
    <location>
        <begin position="9"/>
        <end position="85"/>
    </location>
</feature>
<dbReference type="AlphaFoldDB" id="U6B9G5"/>
<keyword evidence="6 10" id="KW-0406">Ion transport</keyword>
<dbReference type="InterPro" id="IPR036771">
    <property type="entry name" value="ATPsynth_dsu/esu_N"/>
</dbReference>
<dbReference type="SUPFAM" id="SSF51344">
    <property type="entry name" value="Epsilon subunit of F1F0-ATP synthase N-terminal domain"/>
    <property type="match status" value="1"/>
</dbReference>
<dbReference type="STRING" id="1261131.lam_1038"/>
<evidence type="ECO:0000256" key="10">
    <source>
        <dbReference type="HAMAP-Rule" id="MF_00530"/>
    </source>
</evidence>
<dbReference type="GO" id="GO:0005524">
    <property type="term" value="F:ATP binding"/>
    <property type="evidence" value="ECO:0007669"/>
    <property type="project" value="UniProtKB-UniRule"/>
</dbReference>
<comment type="similarity">
    <text evidence="3 10 11">Belongs to the ATPase epsilon chain family.</text>
</comment>
<name>U6B9G5_9HYPH</name>
<sequence>MSIVNSFCFELVSPEKCVFSGEVKSVVLPSENGDITILSGHSSVLSIIRPGIIIVELASGDVYRYVVVDGIADASSSRCTVLSENIFPVDELCIDELDNHIFKITYDIKSVDDVDHKSKLQQLLLDLSLVRDSLR</sequence>
<dbReference type="InterPro" id="IPR020546">
    <property type="entry name" value="ATP_synth_F1_dsu/esu_N"/>
</dbReference>
<keyword evidence="9 10" id="KW-0066">ATP synthesis</keyword>
<accession>U6B9G5</accession>
<evidence type="ECO:0000259" key="12">
    <source>
        <dbReference type="Pfam" id="PF02823"/>
    </source>
</evidence>
<dbReference type="HAMAP" id="MF_00530">
    <property type="entry name" value="ATP_synth_epsil_bac"/>
    <property type="match status" value="1"/>
</dbReference>
<keyword evidence="4 10" id="KW-0813">Transport</keyword>
<keyword evidence="8 10" id="KW-0139">CF(1)</keyword>
<dbReference type="CDD" id="cd12152">
    <property type="entry name" value="F1-ATPase_delta"/>
    <property type="match status" value="1"/>
</dbReference>
<evidence type="ECO:0000256" key="8">
    <source>
        <dbReference type="ARBA" id="ARBA00023196"/>
    </source>
</evidence>
<evidence type="ECO:0000256" key="4">
    <source>
        <dbReference type="ARBA" id="ARBA00022448"/>
    </source>
</evidence>
<dbReference type="eggNOG" id="COG0355">
    <property type="taxonomic scope" value="Bacteria"/>
</dbReference>
<dbReference type="KEGG" id="lar:lam_1038"/>
<comment type="subcellular location">
    <subcellularLocation>
        <location evidence="10">Cell membrane</location>
        <topology evidence="10">Peripheral membrane protein</topology>
    </subcellularLocation>
    <subcellularLocation>
        <location evidence="2">Endomembrane system</location>
        <topology evidence="2">Peripheral membrane protein</topology>
    </subcellularLocation>
</comment>
<protein>
    <recommendedName>
        <fullName evidence="10">ATP synthase epsilon chain</fullName>
    </recommendedName>
    <alternativeName>
        <fullName evidence="10">ATP synthase F1 sector epsilon subunit</fullName>
    </alternativeName>
    <alternativeName>
        <fullName evidence="10">F-ATPase epsilon subunit</fullName>
    </alternativeName>
</protein>
<comment type="subunit">
    <text evidence="10 11">F-type ATPases have 2 components, CF(1) - the catalytic core - and CF(0) - the membrane proton channel. CF(1) has five subunits: alpha(3), beta(3), gamma(1), delta(1), epsilon(1). CF(0) has three main subunits: a, b and c.</text>
</comment>
<dbReference type="Proteomes" id="UP000017862">
    <property type="component" value="Chromosome"/>
</dbReference>
<evidence type="ECO:0000256" key="5">
    <source>
        <dbReference type="ARBA" id="ARBA00022781"/>
    </source>
</evidence>
<evidence type="ECO:0000256" key="1">
    <source>
        <dbReference type="ARBA" id="ARBA00003543"/>
    </source>
</evidence>
<keyword evidence="14" id="KW-1185">Reference proteome</keyword>
<evidence type="ECO:0000256" key="11">
    <source>
        <dbReference type="RuleBase" id="RU003656"/>
    </source>
</evidence>
<keyword evidence="10" id="KW-1003">Cell membrane</keyword>
<dbReference type="GO" id="GO:0046933">
    <property type="term" value="F:proton-transporting ATP synthase activity, rotational mechanism"/>
    <property type="evidence" value="ECO:0007669"/>
    <property type="project" value="UniProtKB-UniRule"/>
</dbReference>
<dbReference type="GO" id="GO:0005886">
    <property type="term" value="C:plasma membrane"/>
    <property type="evidence" value="ECO:0007669"/>
    <property type="project" value="UniProtKB-SubCell"/>
</dbReference>
<evidence type="ECO:0000256" key="7">
    <source>
        <dbReference type="ARBA" id="ARBA00023136"/>
    </source>
</evidence>
<dbReference type="RefSeq" id="WP_007556604.1">
    <property type="nucleotide sequence ID" value="NC_022793.1"/>
</dbReference>
<dbReference type="GO" id="GO:0012505">
    <property type="term" value="C:endomembrane system"/>
    <property type="evidence" value="ECO:0007669"/>
    <property type="project" value="UniProtKB-SubCell"/>
</dbReference>
<keyword evidence="5 10" id="KW-0375">Hydrogen ion transport</keyword>
<evidence type="ECO:0000256" key="9">
    <source>
        <dbReference type="ARBA" id="ARBA00023310"/>
    </source>
</evidence>
<evidence type="ECO:0000313" key="13">
    <source>
        <dbReference type="EMBL" id="AHA28362.1"/>
    </source>
</evidence>
<proteinExistence type="inferred from homology"/>
<dbReference type="PANTHER" id="PTHR13822:SF10">
    <property type="entry name" value="ATP SYNTHASE EPSILON CHAIN, CHLOROPLASTIC"/>
    <property type="match status" value="1"/>
</dbReference>
<dbReference type="HOGENOM" id="CLU_084338_2_1_5"/>
<reference evidence="13 14" key="1">
    <citation type="journal article" date="2014" name="Mol. Plant Microbe Interact.">
        <title>The complete genome sequence of Candidatus Liberibacter americanus, associated with citrus Huanglongbing.</title>
        <authorList>
            <person name="Wulff N.A."/>
            <person name="Zhang S."/>
            <person name="Setubal J.C."/>
            <person name="Almeida N.F."/>
            <person name="Martins E.C."/>
            <person name="Harakava R."/>
            <person name="Kumar D."/>
            <person name="Rangel L.T."/>
            <person name="Foissac X."/>
            <person name="Bove J."/>
            <person name="Gabriel D.W."/>
        </authorList>
    </citation>
    <scope>NUCLEOTIDE SEQUENCE [LARGE SCALE GENOMIC DNA]</scope>
    <source>
        <strain evidence="13 14">Sao Paulo</strain>
    </source>
</reference>
<evidence type="ECO:0000256" key="2">
    <source>
        <dbReference type="ARBA" id="ARBA00004184"/>
    </source>
</evidence>
<dbReference type="EMBL" id="CP006604">
    <property type="protein sequence ID" value="AHA28362.1"/>
    <property type="molecule type" value="Genomic_DNA"/>
</dbReference>
<evidence type="ECO:0000313" key="14">
    <source>
        <dbReference type="Proteomes" id="UP000017862"/>
    </source>
</evidence>
<keyword evidence="7 10" id="KW-0472">Membrane</keyword>
<evidence type="ECO:0000256" key="3">
    <source>
        <dbReference type="ARBA" id="ARBA00005712"/>
    </source>
</evidence>
<dbReference type="PANTHER" id="PTHR13822">
    <property type="entry name" value="ATP SYNTHASE DELTA/EPSILON CHAIN"/>
    <property type="match status" value="1"/>
</dbReference>
<dbReference type="InterPro" id="IPR001469">
    <property type="entry name" value="ATP_synth_F1_dsu/esu"/>
</dbReference>
<dbReference type="Gene3D" id="2.60.15.10">
    <property type="entry name" value="F0F1 ATP synthase delta/epsilon subunit, N-terminal"/>
    <property type="match status" value="1"/>
</dbReference>
<evidence type="ECO:0000256" key="6">
    <source>
        <dbReference type="ARBA" id="ARBA00023065"/>
    </source>
</evidence>
<dbReference type="GO" id="GO:0045259">
    <property type="term" value="C:proton-transporting ATP synthase complex"/>
    <property type="evidence" value="ECO:0007669"/>
    <property type="project" value="UniProtKB-KW"/>
</dbReference>
<dbReference type="Pfam" id="PF02823">
    <property type="entry name" value="ATP-synt_DE_N"/>
    <property type="match status" value="1"/>
</dbReference>
<gene>
    <name evidence="10 13" type="primary">atpC</name>
    <name evidence="13" type="ORF">lam_1038</name>
</gene>
<organism evidence="13 14">
    <name type="scientific">Candidatus Liberibacter americanus str. Sao Paulo</name>
    <dbReference type="NCBI Taxonomy" id="1261131"/>
    <lineage>
        <taxon>Bacteria</taxon>
        <taxon>Pseudomonadati</taxon>
        <taxon>Pseudomonadota</taxon>
        <taxon>Alphaproteobacteria</taxon>
        <taxon>Hyphomicrobiales</taxon>
        <taxon>Rhizobiaceae</taxon>
        <taxon>Liberibacter</taxon>
    </lineage>
</organism>
<dbReference type="NCBIfam" id="TIGR01216">
    <property type="entry name" value="ATP_synt_epsi"/>
    <property type="match status" value="1"/>
</dbReference>